<dbReference type="InterPro" id="IPR012334">
    <property type="entry name" value="Pectin_lyas_fold"/>
</dbReference>
<evidence type="ECO:0000256" key="2">
    <source>
        <dbReference type="SAM" id="SignalP"/>
    </source>
</evidence>
<dbReference type="Proteomes" id="UP000582016">
    <property type="component" value="Unassembled WGS sequence"/>
</dbReference>
<feature type="signal peptide" evidence="2">
    <location>
        <begin position="1"/>
        <end position="20"/>
    </location>
</feature>
<proteinExistence type="predicted"/>
<reference evidence="3 4" key="1">
    <citation type="submission" date="2020-05" db="EMBL/GenBank/DDBJ databases">
        <title>Identification and distribution of gene clusters putatively required for synthesis of sphingolipid metabolism inhibitors in phylogenetically diverse species of the filamentous fungus Fusarium.</title>
        <authorList>
            <person name="Kim H.-S."/>
            <person name="Busman M."/>
            <person name="Brown D.W."/>
            <person name="Divon H."/>
            <person name="Uhlig S."/>
            <person name="Proctor R.H."/>
        </authorList>
    </citation>
    <scope>NUCLEOTIDE SEQUENCE [LARGE SCALE GENOMIC DNA]</scope>
    <source>
        <strain evidence="3 4">NRRL 13617</strain>
    </source>
</reference>
<evidence type="ECO:0000313" key="4">
    <source>
        <dbReference type="Proteomes" id="UP000582016"/>
    </source>
</evidence>
<sequence>MKSLSLLSVAVAALVSNVSAAGVTGTPEGFASEVTGGGSAEGAYPKSTDELVSMLGDSTTRVILLDQEFDFTGTEGTASEQGCAPW</sequence>
<dbReference type="GO" id="GO:0016829">
    <property type="term" value="F:lyase activity"/>
    <property type="evidence" value="ECO:0007669"/>
    <property type="project" value="UniProtKB-KW"/>
</dbReference>
<feature type="non-terminal residue" evidence="3">
    <location>
        <position position="86"/>
    </location>
</feature>
<dbReference type="InterPro" id="IPR011050">
    <property type="entry name" value="Pectin_lyase_fold/virulence"/>
</dbReference>
<comment type="caution">
    <text evidence="3">The sequence shown here is derived from an EMBL/GenBank/DDBJ whole genome shotgun (WGS) entry which is preliminary data.</text>
</comment>
<dbReference type="EMBL" id="JAAOAQ010000467">
    <property type="protein sequence ID" value="KAF5546055.1"/>
    <property type="molecule type" value="Genomic_DNA"/>
</dbReference>
<dbReference type="AlphaFoldDB" id="A0A8H5MZJ2"/>
<protein>
    <submittedName>
        <fullName evidence="3">Pectin lyase</fullName>
    </submittedName>
</protein>
<dbReference type="Gene3D" id="2.160.20.10">
    <property type="entry name" value="Single-stranded right-handed beta-helix, Pectin lyase-like"/>
    <property type="match status" value="1"/>
</dbReference>
<dbReference type="OrthoDB" id="1637350at2759"/>
<keyword evidence="3" id="KW-0456">Lyase</keyword>
<evidence type="ECO:0000256" key="1">
    <source>
        <dbReference type="SAM" id="MobiDB-lite"/>
    </source>
</evidence>
<feature type="chain" id="PRO_5034905298" evidence="2">
    <location>
        <begin position="21"/>
        <end position="86"/>
    </location>
</feature>
<keyword evidence="4" id="KW-1185">Reference proteome</keyword>
<evidence type="ECO:0000313" key="3">
    <source>
        <dbReference type="EMBL" id="KAF5546055.1"/>
    </source>
</evidence>
<feature type="region of interest" description="Disordered" evidence="1">
    <location>
        <begin position="26"/>
        <end position="45"/>
    </location>
</feature>
<organism evidence="3 4">
    <name type="scientific">Fusarium phyllophilum</name>
    <dbReference type="NCBI Taxonomy" id="47803"/>
    <lineage>
        <taxon>Eukaryota</taxon>
        <taxon>Fungi</taxon>
        <taxon>Dikarya</taxon>
        <taxon>Ascomycota</taxon>
        <taxon>Pezizomycotina</taxon>
        <taxon>Sordariomycetes</taxon>
        <taxon>Hypocreomycetidae</taxon>
        <taxon>Hypocreales</taxon>
        <taxon>Nectriaceae</taxon>
        <taxon>Fusarium</taxon>
        <taxon>Fusarium fujikuroi species complex</taxon>
    </lineage>
</organism>
<gene>
    <name evidence="3" type="ORF">FPHYL_10583</name>
</gene>
<keyword evidence="2" id="KW-0732">Signal</keyword>
<dbReference type="SUPFAM" id="SSF51126">
    <property type="entry name" value="Pectin lyase-like"/>
    <property type="match status" value="1"/>
</dbReference>
<accession>A0A8H5MZJ2</accession>
<name>A0A8H5MZJ2_9HYPO</name>